<dbReference type="AlphaFoldDB" id="A0A6L2NBC0"/>
<gene>
    <name evidence="1" type="ORF">Tci_054755</name>
</gene>
<reference evidence="1" key="1">
    <citation type="journal article" date="2019" name="Sci. Rep.">
        <title>Draft genome of Tanacetum cinerariifolium, the natural source of mosquito coil.</title>
        <authorList>
            <person name="Yamashiro T."/>
            <person name="Shiraishi A."/>
            <person name="Satake H."/>
            <person name="Nakayama K."/>
        </authorList>
    </citation>
    <scope>NUCLEOTIDE SEQUENCE</scope>
</reference>
<sequence>MKLDSHEDDEPIIVQDEDEEVHAKKTLNSKLVKEKEVAKTKAALLKVQPSFPNVEKLTELLVTSLKPELLKLMTNHDFSASFPKEMKELPSKVDDIFRELKDLKKYVYELEIKLLGDLKENPTKLEEPNSIISSLTKQVAKLKNLKLEIQAGLLALPGQVSSITAQLSKLKTLDALLSLLNRVTKALDRQTGSMVESYKKKHLKKFDFSTEKGDHVYLTKEEIKEQKRIEELVKADMAKKEEKMEKEKLFDLLGIDLMTNVYKAKMNYDKYCDKMLNIRALARITNNDIISKGKGPITLMVYKEDGSIETIPKFKANDLHLVKWREVMHVCSKRTEAGWNTIFSNIQTRMENLHKTKQELEIDFTQPL</sequence>
<dbReference type="EMBL" id="BKCJ010008546">
    <property type="protein sequence ID" value="GEU82777.1"/>
    <property type="molecule type" value="Genomic_DNA"/>
</dbReference>
<evidence type="ECO:0000313" key="1">
    <source>
        <dbReference type="EMBL" id="GEU82777.1"/>
    </source>
</evidence>
<organism evidence="1">
    <name type="scientific">Tanacetum cinerariifolium</name>
    <name type="common">Dalmatian daisy</name>
    <name type="synonym">Chrysanthemum cinerariifolium</name>
    <dbReference type="NCBI Taxonomy" id="118510"/>
    <lineage>
        <taxon>Eukaryota</taxon>
        <taxon>Viridiplantae</taxon>
        <taxon>Streptophyta</taxon>
        <taxon>Embryophyta</taxon>
        <taxon>Tracheophyta</taxon>
        <taxon>Spermatophyta</taxon>
        <taxon>Magnoliopsida</taxon>
        <taxon>eudicotyledons</taxon>
        <taxon>Gunneridae</taxon>
        <taxon>Pentapetalae</taxon>
        <taxon>asterids</taxon>
        <taxon>campanulids</taxon>
        <taxon>Asterales</taxon>
        <taxon>Asteraceae</taxon>
        <taxon>Asteroideae</taxon>
        <taxon>Anthemideae</taxon>
        <taxon>Anthemidinae</taxon>
        <taxon>Tanacetum</taxon>
    </lineage>
</organism>
<comment type="caution">
    <text evidence="1">The sequence shown here is derived from an EMBL/GenBank/DDBJ whole genome shotgun (WGS) entry which is preliminary data.</text>
</comment>
<name>A0A6L2NBC0_TANCI</name>
<accession>A0A6L2NBC0</accession>
<proteinExistence type="predicted"/>
<protein>
    <submittedName>
        <fullName evidence="1">Uncharacterized protein</fullName>
    </submittedName>
</protein>